<feature type="domain" description="EamA" evidence="13">
    <location>
        <begin position="36"/>
        <end position="103"/>
    </location>
</feature>
<keyword evidence="9 12" id="KW-1133">Transmembrane helix</keyword>
<evidence type="ECO:0000256" key="7">
    <source>
        <dbReference type="ARBA" id="ARBA00022692"/>
    </source>
</evidence>
<dbReference type="HOGENOM" id="CLU_131462_2_3_9"/>
<dbReference type="GO" id="GO:0022857">
    <property type="term" value="F:transmembrane transporter activity"/>
    <property type="evidence" value="ECO:0007669"/>
    <property type="project" value="InterPro"/>
</dbReference>
<dbReference type="Proteomes" id="UP000000467">
    <property type="component" value="Chromosome"/>
</dbReference>
<dbReference type="PANTHER" id="PTHR30561">
    <property type="entry name" value="SMR FAMILY PROTON-DEPENDENT DRUG EFFLUX TRANSPORTER SUGE"/>
    <property type="match status" value="1"/>
</dbReference>
<keyword evidence="15" id="KW-1185">Reference proteome</keyword>
<dbReference type="STRING" id="1089553.Tph_c14120"/>
<organism evidence="14 15">
    <name type="scientific">Thermacetogenium phaeum (strain ATCC BAA-254 / DSM 26808 / PB)</name>
    <dbReference type="NCBI Taxonomy" id="1089553"/>
    <lineage>
        <taxon>Bacteria</taxon>
        <taxon>Bacillati</taxon>
        <taxon>Bacillota</taxon>
        <taxon>Clostridia</taxon>
        <taxon>Thermoanaerobacterales</taxon>
        <taxon>Thermoanaerobacteraceae</taxon>
        <taxon>Thermacetogenium</taxon>
    </lineage>
</organism>
<evidence type="ECO:0000256" key="12">
    <source>
        <dbReference type="SAM" id="Phobius"/>
    </source>
</evidence>
<keyword evidence="7 12" id="KW-0812">Transmembrane</keyword>
<evidence type="ECO:0000256" key="10">
    <source>
        <dbReference type="ARBA" id="ARBA00023098"/>
    </source>
</evidence>
<dbReference type="InterPro" id="IPR037185">
    <property type="entry name" value="EmrE-like"/>
</dbReference>
<evidence type="ECO:0000256" key="2">
    <source>
        <dbReference type="ARBA" id="ARBA00007362"/>
    </source>
</evidence>
<gene>
    <name evidence="14" type="ordered locus">Tph_c14120</name>
</gene>
<evidence type="ECO:0000259" key="13">
    <source>
        <dbReference type="Pfam" id="PF00892"/>
    </source>
</evidence>
<dbReference type="Gene3D" id="1.10.3730.20">
    <property type="match status" value="1"/>
</dbReference>
<reference evidence="14 15" key="1">
    <citation type="journal article" date="2012" name="BMC Genomics">
        <title>Genome-guided analysis of physiological and morphological traits of the fermentative acetate oxidizer Thermacetogenium phaeum.</title>
        <authorList>
            <person name="Oehler D."/>
            <person name="Poehlein A."/>
            <person name="Leimbach A."/>
            <person name="Muller N."/>
            <person name="Daniel R."/>
            <person name="Gottschalk G."/>
            <person name="Schink B."/>
        </authorList>
    </citation>
    <scope>NUCLEOTIDE SEQUENCE [LARGE SCALE GENOMIC DNA]</scope>
    <source>
        <strain evidence="15">ATCC BAA-254 / DSM 26808 / PB</strain>
    </source>
</reference>
<evidence type="ECO:0000313" key="15">
    <source>
        <dbReference type="Proteomes" id="UP000000467"/>
    </source>
</evidence>
<keyword evidence="4" id="KW-0444">Lipid biosynthesis</keyword>
<dbReference type="GO" id="GO:0009103">
    <property type="term" value="P:lipopolysaccharide biosynthetic process"/>
    <property type="evidence" value="ECO:0007669"/>
    <property type="project" value="UniProtKB-KW"/>
</dbReference>
<name>K4LHS6_THEPS</name>
<comment type="similarity">
    <text evidence="2">Belongs to the EamA transporter family.</text>
</comment>
<feature type="transmembrane region" description="Helical" evidence="12">
    <location>
        <begin position="87"/>
        <end position="105"/>
    </location>
</feature>
<dbReference type="KEGG" id="tpz:Tph_c14120"/>
<proteinExistence type="inferred from homology"/>
<evidence type="ECO:0000256" key="5">
    <source>
        <dbReference type="ARBA" id="ARBA00022519"/>
    </source>
</evidence>
<dbReference type="eggNOG" id="COG2076">
    <property type="taxonomic scope" value="Bacteria"/>
</dbReference>
<feature type="transmembrane region" description="Helical" evidence="12">
    <location>
        <begin position="35"/>
        <end position="55"/>
    </location>
</feature>
<keyword evidence="5" id="KW-0997">Cell inner membrane</keyword>
<evidence type="ECO:0000256" key="11">
    <source>
        <dbReference type="ARBA" id="ARBA00023136"/>
    </source>
</evidence>
<keyword evidence="10" id="KW-0443">Lipid metabolism</keyword>
<comment type="subcellular location">
    <subcellularLocation>
        <location evidence="1">Cell membrane</location>
        <topology evidence="1">Multi-pass membrane protein</topology>
    </subcellularLocation>
</comment>
<evidence type="ECO:0000256" key="1">
    <source>
        <dbReference type="ARBA" id="ARBA00004651"/>
    </source>
</evidence>
<sequence>MWLFALGAVVLGSTGQMCLKLGVNGGIVKSLSNPWTLIGVSLYGLSFLCWLEVLAAWPLSRAYPVLALNFGLVAFFAAVFLKEPLTPMQVAGTLLCAAGVALIGAGR</sequence>
<evidence type="ECO:0000256" key="6">
    <source>
        <dbReference type="ARBA" id="ARBA00022556"/>
    </source>
</evidence>
<keyword evidence="6" id="KW-0441">Lipid A biosynthesis</keyword>
<dbReference type="Pfam" id="PF00892">
    <property type="entry name" value="EamA"/>
    <property type="match status" value="1"/>
</dbReference>
<dbReference type="AlphaFoldDB" id="K4LHS6"/>
<dbReference type="InterPro" id="IPR000620">
    <property type="entry name" value="EamA_dom"/>
</dbReference>
<keyword evidence="11 12" id="KW-0472">Membrane</keyword>
<feature type="transmembrane region" description="Helical" evidence="12">
    <location>
        <begin position="62"/>
        <end position="81"/>
    </location>
</feature>
<protein>
    <recommendedName>
        <fullName evidence="13">EamA domain-containing protein</fullName>
    </recommendedName>
</protein>
<keyword evidence="8" id="KW-0448">Lipopolysaccharide biosynthesis</keyword>
<evidence type="ECO:0000256" key="3">
    <source>
        <dbReference type="ARBA" id="ARBA00022475"/>
    </source>
</evidence>
<evidence type="ECO:0000256" key="9">
    <source>
        <dbReference type="ARBA" id="ARBA00022989"/>
    </source>
</evidence>
<keyword evidence="3" id="KW-1003">Cell membrane</keyword>
<dbReference type="EMBL" id="CP003732">
    <property type="protein sequence ID" value="AFV11622.1"/>
    <property type="molecule type" value="Genomic_DNA"/>
</dbReference>
<dbReference type="PANTHER" id="PTHR30561:SF9">
    <property type="entry name" value="4-AMINO-4-DEOXY-L-ARABINOSE-PHOSPHOUNDECAPRENOL FLIPPASE SUBUNIT ARNF-RELATED"/>
    <property type="match status" value="1"/>
</dbReference>
<evidence type="ECO:0000256" key="4">
    <source>
        <dbReference type="ARBA" id="ARBA00022516"/>
    </source>
</evidence>
<dbReference type="GO" id="GO:0005886">
    <property type="term" value="C:plasma membrane"/>
    <property type="evidence" value="ECO:0007669"/>
    <property type="project" value="UniProtKB-SubCell"/>
</dbReference>
<evidence type="ECO:0000256" key="8">
    <source>
        <dbReference type="ARBA" id="ARBA00022985"/>
    </source>
</evidence>
<dbReference type="SUPFAM" id="SSF103481">
    <property type="entry name" value="Multidrug resistance efflux transporter EmrE"/>
    <property type="match status" value="1"/>
</dbReference>
<dbReference type="InterPro" id="IPR000390">
    <property type="entry name" value="Small_drug/metabolite_transptr"/>
</dbReference>
<evidence type="ECO:0000313" key="14">
    <source>
        <dbReference type="EMBL" id="AFV11622.1"/>
    </source>
</evidence>
<accession>K4LHS6</accession>